<dbReference type="EMBL" id="JAUEPN010000005">
    <property type="protein sequence ID" value="KAK3294147.1"/>
    <property type="molecule type" value="Genomic_DNA"/>
</dbReference>
<comment type="caution">
    <text evidence="2">The sequence shown here is derived from an EMBL/GenBank/DDBJ whole genome shotgun (WGS) entry which is preliminary data.</text>
</comment>
<evidence type="ECO:0000313" key="2">
    <source>
        <dbReference type="EMBL" id="KAK3294147.1"/>
    </source>
</evidence>
<evidence type="ECO:0000256" key="1">
    <source>
        <dbReference type="SAM" id="MobiDB-lite"/>
    </source>
</evidence>
<sequence length="538" mass="57722">MSAGTGNARAAPAPRLPIFGVEIEMFVKIKPRLEVLTREKQRLKTPLPEHWNLWDFDLKNDYDEEHKIDAVFQRRYVCGAAKEAIDAALGPDNGWSCEIDLSVKERLLTLPIDPRKWWGIEVVSPPMSVSKQWQQEIDMVFKAIGKVFDIWTNNTCGCHGAFFWEEPLRDFLPPERRSNTYALPNHTILATDEYKAVPRAGWGPVFAAIEAPATGERAQSKLLTALQGPGDDWTRYLSTNFAPFNDIKTVELRRQAGTASPTTTVHRILLAVTLHLSAMRYNFDGAGSRLTYPTAEELRKELAGCVKKLPETCHGSRFVNWLNWCYESYKDNRSFSEQQINDREDALRKGRPPPDQVPALVSGPRPAATSGAAGQAQQQRGRTPTVQTSTPSRAPARTPAPQGGRQTAPAGRANTGREPAAPARAPRDPPAQGSTSRGSGGGGGGGGGGGRAPPARQGSGPGGAGASTSASRGSAARTTGGGGPGGTTTRLPERPAAPRPAAAGNTGNTTGGSAPRRRSPSPGTRPLRRRPAANDTQG</sequence>
<feature type="compositionally biased region" description="Low complexity" evidence="1">
    <location>
        <begin position="419"/>
        <end position="437"/>
    </location>
</feature>
<accession>A0AAE0HD07</accession>
<dbReference type="Proteomes" id="UP001278766">
    <property type="component" value="Unassembled WGS sequence"/>
</dbReference>
<evidence type="ECO:0000313" key="3">
    <source>
        <dbReference type="Proteomes" id="UP001278766"/>
    </source>
</evidence>
<proteinExistence type="predicted"/>
<protein>
    <submittedName>
        <fullName evidence="2">Uncharacterized protein</fullName>
    </submittedName>
</protein>
<organism evidence="2 3">
    <name type="scientific">Chaetomium fimeti</name>
    <dbReference type="NCBI Taxonomy" id="1854472"/>
    <lineage>
        <taxon>Eukaryota</taxon>
        <taxon>Fungi</taxon>
        <taxon>Dikarya</taxon>
        <taxon>Ascomycota</taxon>
        <taxon>Pezizomycotina</taxon>
        <taxon>Sordariomycetes</taxon>
        <taxon>Sordariomycetidae</taxon>
        <taxon>Sordariales</taxon>
        <taxon>Chaetomiaceae</taxon>
        <taxon>Chaetomium</taxon>
    </lineage>
</organism>
<name>A0AAE0HD07_9PEZI</name>
<gene>
    <name evidence="2" type="ORF">B0H64DRAFT_374970</name>
</gene>
<feature type="compositionally biased region" description="Low complexity" evidence="1">
    <location>
        <begin position="466"/>
        <end position="478"/>
    </location>
</feature>
<dbReference type="AlphaFoldDB" id="A0AAE0HD07"/>
<feature type="compositionally biased region" description="Low complexity" evidence="1">
    <location>
        <begin position="365"/>
        <end position="401"/>
    </location>
</feature>
<feature type="compositionally biased region" description="Low complexity" evidence="1">
    <location>
        <begin position="499"/>
        <end position="525"/>
    </location>
</feature>
<feature type="compositionally biased region" description="Gly residues" evidence="1">
    <location>
        <begin position="438"/>
        <end position="451"/>
    </location>
</feature>
<feature type="region of interest" description="Disordered" evidence="1">
    <location>
        <begin position="345"/>
        <end position="538"/>
    </location>
</feature>
<dbReference type="GeneID" id="87839333"/>
<reference evidence="2" key="2">
    <citation type="submission" date="2023-06" db="EMBL/GenBank/DDBJ databases">
        <authorList>
            <consortium name="Lawrence Berkeley National Laboratory"/>
            <person name="Haridas S."/>
            <person name="Hensen N."/>
            <person name="Bonometti L."/>
            <person name="Westerberg I."/>
            <person name="Brannstrom I.O."/>
            <person name="Guillou S."/>
            <person name="Cros-Aarteil S."/>
            <person name="Calhoun S."/>
            <person name="Kuo A."/>
            <person name="Mondo S."/>
            <person name="Pangilinan J."/>
            <person name="Riley R."/>
            <person name="Labutti K."/>
            <person name="Andreopoulos B."/>
            <person name="Lipzen A."/>
            <person name="Chen C."/>
            <person name="Yanf M."/>
            <person name="Daum C."/>
            <person name="Ng V."/>
            <person name="Clum A."/>
            <person name="Steindorff A."/>
            <person name="Ohm R."/>
            <person name="Martin F."/>
            <person name="Silar P."/>
            <person name="Natvig D."/>
            <person name="Lalanne C."/>
            <person name="Gautier V."/>
            <person name="Ament-Velasquez S.L."/>
            <person name="Kruys A."/>
            <person name="Hutchinson M.I."/>
            <person name="Powell A.J."/>
            <person name="Barry K."/>
            <person name="Miller A.N."/>
            <person name="Grigoriev I.V."/>
            <person name="Debuchy R."/>
            <person name="Gladieux P."/>
            <person name="Thoren M.H."/>
            <person name="Johannesson H."/>
        </authorList>
    </citation>
    <scope>NUCLEOTIDE SEQUENCE</scope>
    <source>
        <strain evidence="2">CBS 168.71</strain>
    </source>
</reference>
<reference evidence="2" key="1">
    <citation type="journal article" date="2023" name="Mol. Phylogenet. Evol.">
        <title>Genome-scale phylogeny and comparative genomics of the fungal order Sordariales.</title>
        <authorList>
            <person name="Hensen N."/>
            <person name="Bonometti L."/>
            <person name="Westerberg I."/>
            <person name="Brannstrom I.O."/>
            <person name="Guillou S."/>
            <person name="Cros-Aarteil S."/>
            <person name="Calhoun S."/>
            <person name="Haridas S."/>
            <person name="Kuo A."/>
            <person name="Mondo S."/>
            <person name="Pangilinan J."/>
            <person name="Riley R."/>
            <person name="LaButti K."/>
            <person name="Andreopoulos B."/>
            <person name="Lipzen A."/>
            <person name="Chen C."/>
            <person name="Yan M."/>
            <person name="Daum C."/>
            <person name="Ng V."/>
            <person name="Clum A."/>
            <person name="Steindorff A."/>
            <person name="Ohm R.A."/>
            <person name="Martin F."/>
            <person name="Silar P."/>
            <person name="Natvig D.O."/>
            <person name="Lalanne C."/>
            <person name="Gautier V."/>
            <person name="Ament-Velasquez S.L."/>
            <person name="Kruys A."/>
            <person name="Hutchinson M.I."/>
            <person name="Powell A.J."/>
            <person name="Barry K."/>
            <person name="Miller A.N."/>
            <person name="Grigoriev I.V."/>
            <person name="Debuchy R."/>
            <person name="Gladieux P."/>
            <person name="Hiltunen Thoren M."/>
            <person name="Johannesson H."/>
        </authorList>
    </citation>
    <scope>NUCLEOTIDE SEQUENCE</scope>
    <source>
        <strain evidence="2">CBS 168.71</strain>
    </source>
</reference>
<dbReference type="RefSeq" id="XP_062657661.1">
    <property type="nucleotide sequence ID" value="XM_062802385.1"/>
</dbReference>
<keyword evidence="3" id="KW-1185">Reference proteome</keyword>